<sequence>MNSTSNSAPIDRRSSLSCLIHVLGILREHQTEMSIQTAQLFLTIAQHPGLLPRDVSPLSGMTQATTSRHLKTLVSTDPVEGGLGLVVKQYAVDNPRRHALHLSRAGRVLAERLVKAHQGAERTTGKVAVTRARKGYRVVTRQAVPPSQWEGWRGALN</sequence>
<reference evidence="1 2" key="1">
    <citation type="submission" date="2019-07" db="EMBL/GenBank/DDBJ databases">
        <title>Full genome sequence of Devosia sp. Gsoil 520.</title>
        <authorList>
            <person name="Im W.-T."/>
        </authorList>
    </citation>
    <scope>NUCLEOTIDE SEQUENCE [LARGE SCALE GENOMIC DNA]</scope>
    <source>
        <strain evidence="1 2">Gsoil 520</strain>
    </source>
</reference>
<dbReference type="EMBL" id="CP042304">
    <property type="protein sequence ID" value="QDZ10418.1"/>
    <property type="molecule type" value="Genomic_DNA"/>
</dbReference>
<protein>
    <submittedName>
        <fullName evidence="1">Winged helix-turn-helix transcriptional regulator</fullName>
    </submittedName>
</protein>
<dbReference type="SUPFAM" id="SSF46785">
    <property type="entry name" value="Winged helix' DNA-binding domain"/>
    <property type="match status" value="1"/>
</dbReference>
<name>A0A5B8LQ52_9HYPH</name>
<organism evidence="1 2">
    <name type="scientific">Devosia ginsengisoli</name>
    <dbReference type="NCBI Taxonomy" id="400770"/>
    <lineage>
        <taxon>Bacteria</taxon>
        <taxon>Pseudomonadati</taxon>
        <taxon>Pseudomonadota</taxon>
        <taxon>Alphaproteobacteria</taxon>
        <taxon>Hyphomicrobiales</taxon>
        <taxon>Devosiaceae</taxon>
        <taxon>Devosia</taxon>
    </lineage>
</organism>
<evidence type="ECO:0000313" key="1">
    <source>
        <dbReference type="EMBL" id="QDZ10418.1"/>
    </source>
</evidence>
<dbReference type="KEGG" id="dea:FPZ08_06455"/>
<proteinExistence type="predicted"/>
<dbReference type="RefSeq" id="WP_146289214.1">
    <property type="nucleotide sequence ID" value="NZ_CP042304.1"/>
</dbReference>
<dbReference type="InterPro" id="IPR036388">
    <property type="entry name" value="WH-like_DNA-bd_sf"/>
</dbReference>
<evidence type="ECO:0000313" key="2">
    <source>
        <dbReference type="Proteomes" id="UP000315364"/>
    </source>
</evidence>
<dbReference type="InterPro" id="IPR036390">
    <property type="entry name" value="WH_DNA-bd_sf"/>
</dbReference>
<dbReference type="AlphaFoldDB" id="A0A5B8LQ52"/>
<dbReference type="OrthoDB" id="8094158at2"/>
<gene>
    <name evidence="1" type="ORF">FPZ08_06455</name>
</gene>
<accession>A0A5B8LQ52</accession>
<dbReference type="Gene3D" id="1.10.10.10">
    <property type="entry name" value="Winged helix-like DNA-binding domain superfamily/Winged helix DNA-binding domain"/>
    <property type="match status" value="1"/>
</dbReference>
<keyword evidence="2" id="KW-1185">Reference proteome</keyword>
<dbReference type="Proteomes" id="UP000315364">
    <property type="component" value="Chromosome"/>
</dbReference>